<dbReference type="PROSITE" id="PS50948">
    <property type="entry name" value="PAN"/>
    <property type="match status" value="2"/>
</dbReference>
<dbReference type="STRING" id="1147741.A0A0R3S175"/>
<reference evidence="3" key="1">
    <citation type="submission" date="2017-02" db="UniProtKB">
        <authorList>
            <consortium name="WormBaseParasite"/>
        </authorList>
    </citation>
    <scope>IDENTIFICATION</scope>
</reference>
<organism evidence="2 3">
    <name type="scientific">Elaeophora elaphi</name>
    <dbReference type="NCBI Taxonomy" id="1147741"/>
    <lineage>
        <taxon>Eukaryota</taxon>
        <taxon>Metazoa</taxon>
        <taxon>Ecdysozoa</taxon>
        <taxon>Nematoda</taxon>
        <taxon>Chromadorea</taxon>
        <taxon>Rhabditida</taxon>
        <taxon>Spirurina</taxon>
        <taxon>Spiruromorpha</taxon>
        <taxon>Filarioidea</taxon>
        <taxon>Onchocercidae</taxon>
        <taxon>Elaeophora</taxon>
    </lineage>
</organism>
<sequence>MTIIVSLIVSTLNTVKQVLMFYSSFIPFLILPINDARVVWLTKGDIFALKRCFEQYIGQRLSDLSPYHSEWRMKTSEECLLFCALSSSRCRSTVHDTFQHICHYYLNDGQQHTQLARSMVYFRVIDKKCLDQFLNGSNFTLLDSESTILDTSSSSTLKHNATMGTIELQRPAVAHANPLIHVPLGGRAITPTPYFDYFDNQYKSKKHEKFDQSNHTVANAALITSDNVQQRQHYHTAVASSGITTSTSTSSPTAFSEMLSERDQIYDESAQLASVSELSSPTFPVFLSRHEKDFINSAFQRPKSLQSNHQAYSSDGASFFTGNFVNHPVLGANFGIESQKYGVDSNKLLKEIPEDIRRSPIKTSLSNAEKLNEVKGINEMITLLGSEKFIMDRLIPIPAIKSISITPSKQNNRMEKFLPTEICGTNGREVWLVVANAILETDELQKKTSAGSYKSCRAKCNLITRSGKECISFTYDEVKRHCVTYSNNDIVVSSLAFLPTPVSDISVRTAIKFCYPENLIVLEKCPDFIAFLDYTTNMEPREIFDNIPRGHQGLHACIELCVLAPHFHCKVCFIYGALP</sequence>
<proteinExistence type="predicted"/>
<dbReference type="WBParaSite" id="EEL_0000840701-mRNA-1">
    <property type="protein sequence ID" value="EEL_0000840701-mRNA-1"/>
    <property type="gene ID" value="EEL_0000840701"/>
</dbReference>
<dbReference type="Proteomes" id="UP000050640">
    <property type="component" value="Unplaced"/>
</dbReference>
<keyword evidence="2" id="KW-1185">Reference proteome</keyword>
<dbReference type="Pfam" id="PF00024">
    <property type="entry name" value="PAN_1"/>
    <property type="match status" value="2"/>
</dbReference>
<evidence type="ECO:0000313" key="2">
    <source>
        <dbReference type="Proteomes" id="UP000050640"/>
    </source>
</evidence>
<feature type="domain" description="Apple" evidence="1">
    <location>
        <begin position="52"/>
        <end position="129"/>
    </location>
</feature>
<evidence type="ECO:0000259" key="1">
    <source>
        <dbReference type="PROSITE" id="PS50948"/>
    </source>
</evidence>
<evidence type="ECO:0000313" key="3">
    <source>
        <dbReference type="WBParaSite" id="EEL_0000840701-mRNA-1"/>
    </source>
</evidence>
<accession>A0A0R3S175</accession>
<dbReference type="InterPro" id="IPR003609">
    <property type="entry name" value="Pan_app"/>
</dbReference>
<name>A0A0R3S175_9BILA</name>
<dbReference type="AlphaFoldDB" id="A0A0R3S175"/>
<feature type="domain" description="Apple" evidence="1">
    <location>
        <begin position="423"/>
        <end position="510"/>
    </location>
</feature>
<protein>
    <submittedName>
        <fullName evidence="3">PAN domain protein</fullName>
    </submittedName>
</protein>
<dbReference type="SMART" id="SM00473">
    <property type="entry name" value="PAN_AP"/>
    <property type="match status" value="2"/>
</dbReference>